<dbReference type="OrthoDB" id="5599646at2759"/>
<dbReference type="KEGG" id="pda:103703670"/>
<dbReference type="Pfam" id="PF05022">
    <property type="entry name" value="SRP40_C"/>
    <property type="match status" value="1"/>
</dbReference>
<proteinExistence type="predicted"/>
<feature type="compositionally biased region" description="Basic and acidic residues" evidence="1">
    <location>
        <begin position="411"/>
        <end position="423"/>
    </location>
</feature>
<feature type="compositionally biased region" description="Basic and acidic residues" evidence="1">
    <location>
        <begin position="14"/>
        <end position="26"/>
    </location>
</feature>
<feature type="compositionally biased region" description="Basic and acidic residues" evidence="1">
    <location>
        <begin position="328"/>
        <end position="338"/>
    </location>
</feature>
<protein>
    <submittedName>
        <fullName evidence="5">Suppressor protein SRP40-like isoform X1</fullName>
    </submittedName>
</protein>
<keyword evidence="4" id="KW-1185">Reference proteome</keyword>
<evidence type="ECO:0000313" key="5">
    <source>
        <dbReference type="RefSeq" id="XP_008784818.2"/>
    </source>
</evidence>
<dbReference type="RefSeq" id="XP_008784818.2">
    <property type="nucleotide sequence ID" value="XM_008786596.4"/>
</dbReference>
<dbReference type="InterPro" id="IPR039191">
    <property type="entry name" value="Nopp140-like"/>
</dbReference>
<feature type="compositionally biased region" description="Basic and acidic residues" evidence="1">
    <location>
        <begin position="550"/>
        <end position="566"/>
    </location>
</feature>
<dbReference type="Proteomes" id="UP000228380">
    <property type="component" value="Chromosome 16"/>
</dbReference>
<name>A0A8B7BT11_PHODC</name>
<dbReference type="PANTHER" id="PTHR23216">
    <property type="entry name" value="NUCLEOLAR AND COILED-BODY PHOSPHOPROTEIN 1"/>
    <property type="match status" value="1"/>
</dbReference>
<reference evidence="4" key="1">
    <citation type="journal article" date="2019" name="Nat. Commun.">
        <title>Genome-wide association mapping of date palm fruit traits.</title>
        <authorList>
            <person name="Hazzouri K.M."/>
            <person name="Gros-Balthazard M."/>
            <person name="Flowers J.M."/>
            <person name="Copetti D."/>
            <person name="Lemansour A."/>
            <person name="Lebrun M."/>
            <person name="Masmoudi K."/>
            <person name="Ferrand S."/>
            <person name="Dhar M.I."/>
            <person name="Fresquez Z.A."/>
            <person name="Rosas U."/>
            <person name="Zhang J."/>
            <person name="Talag J."/>
            <person name="Lee S."/>
            <person name="Kudrna D."/>
            <person name="Powell R.F."/>
            <person name="Leitch I.J."/>
            <person name="Krueger R.R."/>
            <person name="Wing R.A."/>
            <person name="Amiri K.M.A."/>
            <person name="Purugganan M.D."/>
        </authorList>
    </citation>
    <scope>NUCLEOTIDE SEQUENCE [LARGE SCALE GENOMIC DNA]</scope>
    <source>
        <strain evidence="4">cv. Khalas</strain>
    </source>
</reference>
<accession>A0A8B7BT11</accession>
<dbReference type="PANTHER" id="PTHR23216:SF1">
    <property type="entry name" value="NUCLEOLAR AND COILED-BODY PHOSPHOPROTEIN 1"/>
    <property type="match status" value="1"/>
</dbReference>
<sequence length="682" mass="76330">MVETHTAVTVQEEGMERRTDKQAKKEEKKKRSSETLADGPGVSETLDLDRASNGWGDARKGKGGEILLRSIAAFLESNGFSKTLSAFQSEAQLEMECWKSSVLNFDDLLTKCLELSKGHAEASIDWLKEEDSENVGISTEAETKNIYNAEQLHKKKRKKSDGIDNGTKAEISKTGLANSSDGIVGTVEKISNKQVDELQVKSKEKKTKRLTSEDCFVGNTQVSQEKTLKESTSMDDITDFKKLKSVDGSYVETKDKKRKKKLASDSLGKNAEKNQSEVSHGTLENNVHENQLLKPHVNEKEKRKKKHMMDSDSCNEKSKPSNYGKFQEVIRDKLEELKCLTNKSTESNAKHKDGKKKKTKEISDSLAKTIGQSDLEASQIVTNKKSKDSKSAGCENSTDSKLLDSVTKHAGVKESLDHKDSECKKKRKGKSISESAIGSVQVDGRSSHEDLRKSDAKKENVPVSEDNVDKNEKEKSKKRKRLACEEEGVPMDKASKIKPEVTEDYMETETLENSRKSLTEYEHPVPAKKRKTEENKENTKPSGEQLDGIIKCKDNLRTHDSRKEVIGHQVVNGNGEEEAMEGGNSSKSIKKEKNSAEPKSVNAFRRVVVDEVQFSDKRLQDNSYWAKDGAENGYGAKAQNILGQVRGRDFRHEKTKKKRGTYKGGQIDQQSRSIKFNHSDEE</sequence>
<feature type="compositionally biased region" description="Polar residues" evidence="1">
    <location>
        <begin position="370"/>
        <end position="383"/>
    </location>
</feature>
<dbReference type="GO" id="GO:0005730">
    <property type="term" value="C:nucleolus"/>
    <property type="evidence" value="ECO:0007669"/>
    <property type="project" value="InterPro"/>
</dbReference>
<feature type="compositionally biased region" description="Polar residues" evidence="1">
    <location>
        <begin position="276"/>
        <end position="289"/>
    </location>
</feature>
<dbReference type="InterPro" id="IPR007718">
    <property type="entry name" value="Srp40_C"/>
</dbReference>
<organism evidence="4 5">
    <name type="scientific">Phoenix dactylifera</name>
    <name type="common">Date palm</name>
    <dbReference type="NCBI Taxonomy" id="42345"/>
    <lineage>
        <taxon>Eukaryota</taxon>
        <taxon>Viridiplantae</taxon>
        <taxon>Streptophyta</taxon>
        <taxon>Embryophyta</taxon>
        <taxon>Tracheophyta</taxon>
        <taxon>Spermatophyta</taxon>
        <taxon>Magnoliopsida</taxon>
        <taxon>Liliopsida</taxon>
        <taxon>Arecaceae</taxon>
        <taxon>Coryphoideae</taxon>
        <taxon>Phoeniceae</taxon>
        <taxon>Phoenix</taxon>
    </lineage>
</organism>
<feature type="domain" description="Srp40 C-terminal" evidence="2">
    <location>
        <begin position="604"/>
        <end position="676"/>
    </location>
</feature>
<feature type="compositionally biased region" description="Basic and acidic residues" evidence="1">
    <location>
        <begin position="308"/>
        <end position="319"/>
    </location>
</feature>
<dbReference type="GeneID" id="103703670"/>
<feature type="region of interest" description="Disordered" evidence="1">
    <location>
        <begin position="1"/>
        <end position="55"/>
    </location>
</feature>
<feature type="compositionally biased region" description="Basic and acidic residues" evidence="1">
    <location>
        <begin position="512"/>
        <end position="539"/>
    </location>
</feature>
<evidence type="ECO:0000259" key="2">
    <source>
        <dbReference type="Pfam" id="PF05022"/>
    </source>
</evidence>
<dbReference type="PROSITE" id="PS50896">
    <property type="entry name" value="LISH"/>
    <property type="match status" value="1"/>
</dbReference>
<dbReference type="InterPro" id="IPR006594">
    <property type="entry name" value="LisH"/>
</dbReference>
<evidence type="ECO:0000259" key="3">
    <source>
        <dbReference type="Pfam" id="PF24951"/>
    </source>
</evidence>
<dbReference type="InterPro" id="IPR056795">
    <property type="entry name" value="PAC1-like_LisH-like_dom"/>
</dbReference>
<evidence type="ECO:0000256" key="1">
    <source>
        <dbReference type="SAM" id="MobiDB-lite"/>
    </source>
</evidence>
<reference evidence="5" key="2">
    <citation type="submission" date="2025-08" db="UniProtKB">
        <authorList>
            <consortium name="RefSeq"/>
        </authorList>
    </citation>
    <scope>IDENTIFICATION</scope>
    <source>
        <tissue evidence="5">Young leaves</tissue>
    </source>
</reference>
<dbReference type="Pfam" id="PF24951">
    <property type="entry name" value="LisH_PAC1"/>
    <property type="match status" value="1"/>
</dbReference>
<feature type="region of interest" description="Disordered" evidence="1">
    <location>
        <begin position="249"/>
        <end position="600"/>
    </location>
</feature>
<feature type="compositionally biased region" description="Basic and acidic residues" evidence="1">
    <location>
        <begin position="445"/>
        <end position="460"/>
    </location>
</feature>
<feature type="region of interest" description="Disordered" evidence="1">
    <location>
        <begin position="646"/>
        <end position="682"/>
    </location>
</feature>
<evidence type="ECO:0000313" key="4">
    <source>
        <dbReference type="Proteomes" id="UP000228380"/>
    </source>
</evidence>
<gene>
    <name evidence="5" type="primary">LOC103703670</name>
</gene>
<feature type="compositionally biased region" description="Polar residues" evidence="1">
    <location>
        <begin position="667"/>
        <end position="676"/>
    </location>
</feature>
<dbReference type="AlphaFoldDB" id="A0A8B7BT11"/>
<feature type="domain" description="PAC1-like LisH-like dimerisation" evidence="3">
    <location>
        <begin position="69"/>
        <end position="94"/>
    </location>
</feature>